<keyword evidence="5 6" id="KW-0472">Membrane</keyword>
<keyword evidence="6" id="KW-1003">Cell membrane</keyword>
<dbReference type="EMBL" id="FSRL01000001">
    <property type="protein sequence ID" value="SIN80325.1"/>
    <property type="molecule type" value="Genomic_DNA"/>
</dbReference>
<dbReference type="InterPro" id="IPR002994">
    <property type="entry name" value="Surf1/Shy1"/>
</dbReference>
<comment type="caution">
    <text evidence="6">Lacks conserved residue(s) required for the propagation of feature annotation.</text>
</comment>
<accession>A0A1N6EB95</accession>
<gene>
    <name evidence="7" type="ORF">SAMN05444002_0549</name>
</gene>
<evidence type="ECO:0000313" key="8">
    <source>
        <dbReference type="Proteomes" id="UP000184932"/>
    </source>
</evidence>
<dbReference type="GO" id="GO:0005886">
    <property type="term" value="C:plasma membrane"/>
    <property type="evidence" value="ECO:0007669"/>
    <property type="project" value="UniProtKB-SubCell"/>
</dbReference>
<dbReference type="STRING" id="1217970.SAMN05444002_0549"/>
<protein>
    <recommendedName>
        <fullName evidence="6">SURF1-like protein</fullName>
    </recommendedName>
</protein>
<proteinExistence type="inferred from homology"/>
<keyword evidence="4 6" id="KW-1133">Transmembrane helix</keyword>
<comment type="subcellular location">
    <subcellularLocation>
        <location evidence="6">Cell membrane</location>
        <topology evidence="6">Multi-pass membrane protein</topology>
    </subcellularLocation>
    <subcellularLocation>
        <location evidence="1">Membrane</location>
    </subcellularLocation>
</comment>
<comment type="similarity">
    <text evidence="2 6">Belongs to the SURF1 family.</text>
</comment>
<evidence type="ECO:0000256" key="3">
    <source>
        <dbReference type="ARBA" id="ARBA00022692"/>
    </source>
</evidence>
<dbReference type="PANTHER" id="PTHR23427:SF2">
    <property type="entry name" value="SURFEIT LOCUS PROTEIN 1"/>
    <property type="match status" value="1"/>
</dbReference>
<dbReference type="PANTHER" id="PTHR23427">
    <property type="entry name" value="SURFEIT LOCUS PROTEIN"/>
    <property type="match status" value="1"/>
</dbReference>
<organism evidence="7 8">
    <name type="scientific">Vannielia litorea</name>
    <dbReference type="NCBI Taxonomy" id="1217970"/>
    <lineage>
        <taxon>Bacteria</taxon>
        <taxon>Pseudomonadati</taxon>
        <taxon>Pseudomonadota</taxon>
        <taxon>Alphaproteobacteria</taxon>
        <taxon>Rhodobacterales</taxon>
        <taxon>Paracoccaceae</taxon>
        <taxon>Vannielia</taxon>
    </lineage>
</organism>
<evidence type="ECO:0000256" key="6">
    <source>
        <dbReference type="RuleBase" id="RU363076"/>
    </source>
</evidence>
<dbReference type="RefSeq" id="WP_074254725.1">
    <property type="nucleotide sequence ID" value="NZ_FSRL01000001.1"/>
</dbReference>
<dbReference type="Pfam" id="PF02104">
    <property type="entry name" value="SURF1"/>
    <property type="match status" value="1"/>
</dbReference>
<dbReference type="CDD" id="cd06662">
    <property type="entry name" value="SURF1"/>
    <property type="match status" value="1"/>
</dbReference>
<evidence type="ECO:0000256" key="5">
    <source>
        <dbReference type="ARBA" id="ARBA00023136"/>
    </source>
</evidence>
<name>A0A1N6EB95_9RHOB</name>
<dbReference type="PROSITE" id="PS50895">
    <property type="entry name" value="SURF1"/>
    <property type="match status" value="1"/>
</dbReference>
<sequence>MRYLFPALLGFCGIAVLVSLGTWQLRRLEWKNAMLAEIDARITATPVAVPATPDPDVDRFLPVQAEGTLGVADLTVLASIKQVGAVHRVVTTLTLKDGRRLLVDAGYRRVGEPVAARKEQIVSVTGNLHWPDETDSFTPAPDGSLWFARDVPAMAAALGTEPVLIVAREIAPNPTGLATLPVSSEGIPNDHLEYALTWFGLALVWLGMTLFLMWRIKRRTA</sequence>
<reference evidence="8" key="1">
    <citation type="submission" date="2016-11" db="EMBL/GenBank/DDBJ databases">
        <authorList>
            <person name="Varghese N."/>
            <person name="Submissions S."/>
        </authorList>
    </citation>
    <scope>NUCLEOTIDE SEQUENCE [LARGE SCALE GENOMIC DNA]</scope>
    <source>
        <strain evidence="8">DSM 29440</strain>
    </source>
</reference>
<keyword evidence="3 6" id="KW-0812">Transmembrane</keyword>
<dbReference type="AlphaFoldDB" id="A0A1N6EB95"/>
<dbReference type="InterPro" id="IPR045214">
    <property type="entry name" value="Surf1/Surf4"/>
</dbReference>
<evidence type="ECO:0000256" key="1">
    <source>
        <dbReference type="ARBA" id="ARBA00004370"/>
    </source>
</evidence>
<feature type="transmembrane region" description="Helical" evidence="6">
    <location>
        <begin position="194"/>
        <end position="214"/>
    </location>
</feature>
<evidence type="ECO:0000256" key="2">
    <source>
        <dbReference type="ARBA" id="ARBA00007165"/>
    </source>
</evidence>
<keyword evidence="8" id="KW-1185">Reference proteome</keyword>
<evidence type="ECO:0000313" key="7">
    <source>
        <dbReference type="EMBL" id="SIN80325.1"/>
    </source>
</evidence>
<dbReference type="Proteomes" id="UP000184932">
    <property type="component" value="Unassembled WGS sequence"/>
</dbReference>
<dbReference type="OrthoDB" id="6079986at2"/>
<evidence type="ECO:0000256" key="4">
    <source>
        <dbReference type="ARBA" id="ARBA00022989"/>
    </source>
</evidence>